<feature type="region of interest" description="Disordered" evidence="1">
    <location>
        <begin position="191"/>
        <end position="213"/>
    </location>
</feature>
<evidence type="ECO:0000313" key="2">
    <source>
        <dbReference type="EMBL" id="AKU93120.1"/>
    </source>
</evidence>
<dbReference type="InterPro" id="IPR023393">
    <property type="entry name" value="START-like_dom_sf"/>
</dbReference>
<keyword evidence="3" id="KW-1185">Reference proteome</keyword>
<dbReference type="RefSeq" id="WP_050727189.1">
    <property type="nucleotide sequence ID" value="NZ_CP012332.1"/>
</dbReference>
<proteinExistence type="predicted"/>
<dbReference type="SUPFAM" id="SSF55961">
    <property type="entry name" value="Bet v1-like"/>
    <property type="match status" value="1"/>
</dbReference>
<accession>A0A0K1PHX0</accession>
<organism evidence="2 3">
    <name type="scientific">Vulgatibacter incomptus</name>
    <dbReference type="NCBI Taxonomy" id="1391653"/>
    <lineage>
        <taxon>Bacteria</taxon>
        <taxon>Pseudomonadati</taxon>
        <taxon>Myxococcota</taxon>
        <taxon>Myxococcia</taxon>
        <taxon>Myxococcales</taxon>
        <taxon>Cystobacterineae</taxon>
        <taxon>Vulgatibacteraceae</taxon>
        <taxon>Vulgatibacter</taxon>
    </lineage>
</organism>
<dbReference type="InterPro" id="IPR019587">
    <property type="entry name" value="Polyketide_cyclase/dehydratase"/>
</dbReference>
<name>A0A0K1PHX0_9BACT</name>
<dbReference type="OrthoDB" id="9807923at2"/>
<sequence length="213" mass="23306">MLKKILIAAAIVVVGLVAVIATRPSTFAIERSTTIDAPSGVIYGYLEDFHRWPEWSPWDKLDPSQKRNYEGEKAGKGAIYSWSGNDQVGEGRMTITEASPKERVALVLEFLKPWKATNDVTFVLAESKEGTKLTWRMEGTNDFMGKAFSLVMDMDSMVGKDFENGLASLKTLGEAEAKKLVEEQAAREAAEKEAAEKAAAEAVQDAGSKEAAR</sequence>
<dbReference type="KEGG" id="vin:AKJ08_3507"/>
<evidence type="ECO:0000256" key="1">
    <source>
        <dbReference type="SAM" id="MobiDB-lite"/>
    </source>
</evidence>
<dbReference type="Proteomes" id="UP000055590">
    <property type="component" value="Chromosome"/>
</dbReference>
<dbReference type="Gene3D" id="3.30.530.20">
    <property type="match status" value="1"/>
</dbReference>
<gene>
    <name evidence="2" type="ORF">AKJ08_3507</name>
</gene>
<dbReference type="EMBL" id="CP012332">
    <property type="protein sequence ID" value="AKU93120.1"/>
    <property type="molecule type" value="Genomic_DNA"/>
</dbReference>
<evidence type="ECO:0008006" key="4">
    <source>
        <dbReference type="Google" id="ProtNLM"/>
    </source>
</evidence>
<evidence type="ECO:0000313" key="3">
    <source>
        <dbReference type="Proteomes" id="UP000055590"/>
    </source>
</evidence>
<dbReference type="CDD" id="cd07818">
    <property type="entry name" value="SRPBCC_1"/>
    <property type="match status" value="1"/>
</dbReference>
<dbReference type="AlphaFoldDB" id="A0A0K1PHX0"/>
<dbReference type="STRING" id="1391653.AKJ08_3507"/>
<dbReference type="PATRIC" id="fig|1391653.3.peg.3663"/>
<protein>
    <recommendedName>
        <fullName evidence="4">Polyketide cyclase</fullName>
    </recommendedName>
</protein>
<reference evidence="2 3" key="1">
    <citation type="submission" date="2015-08" db="EMBL/GenBank/DDBJ databases">
        <authorList>
            <person name="Babu N.S."/>
            <person name="Beckwith C.J."/>
            <person name="Beseler K.G."/>
            <person name="Brison A."/>
            <person name="Carone J.V."/>
            <person name="Caskin T.P."/>
            <person name="Diamond M."/>
            <person name="Durham M.E."/>
            <person name="Foxe J.M."/>
            <person name="Go M."/>
            <person name="Henderson B.A."/>
            <person name="Jones I.B."/>
            <person name="McGettigan J.A."/>
            <person name="Micheletti S.J."/>
            <person name="Nasrallah M.E."/>
            <person name="Ortiz D."/>
            <person name="Piller C.R."/>
            <person name="Privatt S.R."/>
            <person name="Schneider S.L."/>
            <person name="Sharp S."/>
            <person name="Smith T.C."/>
            <person name="Stanton J.D."/>
            <person name="Ullery H.E."/>
            <person name="Wilson R.J."/>
            <person name="Serrano M.G."/>
            <person name="Buck G."/>
            <person name="Lee V."/>
            <person name="Wang Y."/>
            <person name="Carvalho R."/>
            <person name="Voegtly L."/>
            <person name="Shi R."/>
            <person name="Duckworth R."/>
            <person name="Johnson A."/>
            <person name="Loviza R."/>
            <person name="Walstead R."/>
            <person name="Shah Z."/>
            <person name="Kiflezghi M."/>
            <person name="Wade K."/>
            <person name="Ball S.L."/>
            <person name="Bradley K.W."/>
            <person name="Asai D.J."/>
            <person name="Bowman C.A."/>
            <person name="Russell D.A."/>
            <person name="Pope W.H."/>
            <person name="Jacobs-Sera D."/>
            <person name="Hendrix R.W."/>
            <person name="Hatfull G.F."/>
        </authorList>
    </citation>
    <scope>NUCLEOTIDE SEQUENCE [LARGE SCALE GENOMIC DNA]</scope>
    <source>
        <strain evidence="2 3">DSM 27710</strain>
    </source>
</reference>
<dbReference type="Pfam" id="PF10604">
    <property type="entry name" value="Polyketide_cyc2"/>
    <property type="match status" value="1"/>
</dbReference>